<accession>A0A8J7QRZ7</accession>
<organism evidence="2 3">
    <name type="scientific">Acanthopleuribacter pedis</name>
    <dbReference type="NCBI Taxonomy" id="442870"/>
    <lineage>
        <taxon>Bacteria</taxon>
        <taxon>Pseudomonadati</taxon>
        <taxon>Acidobacteriota</taxon>
        <taxon>Holophagae</taxon>
        <taxon>Acanthopleuribacterales</taxon>
        <taxon>Acanthopleuribacteraceae</taxon>
        <taxon>Acanthopleuribacter</taxon>
    </lineage>
</organism>
<dbReference type="AlphaFoldDB" id="A0A8J7QRZ7"/>
<reference evidence="2" key="1">
    <citation type="submission" date="2021-03" db="EMBL/GenBank/DDBJ databases">
        <authorList>
            <person name="Wang G."/>
        </authorList>
    </citation>
    <scope>NUCLEOTIDE SEQUENCE</scope>
    <source>
        <strain evidence="2">KCTC 12899</strain>
    </source>
</reference>
<keyword evidence="3" id="KW-1185">Reference proteome</keyword>
<dbReference type="Pfam" id="PF18299">
    <property type="entry name" value="R2K_2"/>
    <property type="match status" value="1"/>
</dbReference>
<evidence type="ECO:0000259" key="1">
    <source>
        <dbReference type="Pfam" id="PF18299"/>
    </source>
</evidence>
<dbReference type="EMBL" id="JAFREP010000051">
    <property type="protein sequence ID" value="MBO1323170.1"/>
    <property type="molecule type" value="Genomic_DNA"/>
</dbReference>
<dbReference type="RefSeq" id="WP_207863150.1">
    <property type="nucleotide sequence ID" value="NZ_JAFREP010000051.1"/>
</dbReference>
<evidence type="ECO:0000313" key="3">
    <source>
        <dbReference type="Proteomes" id="UP000664417"/>
    </source>
</evidence>
<comment type="caution">
    <text evidence="2">The sequence shown here is derived from an EMBL/GenBank/DDBJ whole genome shotgun (WGS) entry which is preliminary data.</text>
</comment>
<dbReference type="InterPro" id="IPR041261">
    <property type="entry name" value="R2K_2"/>
</dbReference>
<feature type="domain" description="ATP-grasp" evidence="1">
    <location>
        <begin position="81"/>
        <end position="231"/>
    </location>
</feature>
<proteinExistence type="predicted"/>
<protein>
    <submittedName>
        <fullName evidence="2">ATP-grasp domain-containing protein</fullName>
    </submittedName>
</protein>
<dbReference type="Proteomes" id="UP000664417">
    <property type="component" value="Unassembled WGS sequence"/>
</dbReference>
<name>A0A8J7QRZ7_9BACT</name>
<evidence type="ECO:0000313" key="2">
    <source>
        <dbReference type="EMBL" id="MBO1323170.1"/>
    </source>
</evidence>
<sequence length="257" mass="28491">MPLLLLSPRAVEDGTRLADAAAELGWASRRLTSWRIPTEMETPESVAIYGEPLFARIVANQLGKKLLEPTHDWLTKVPHAFRRRTIAMHPFGQCAVLHYPCFIKPPDDKLFPAKVYASASDLPHRPDLAPDQPVLVSEPVRFTKEFRCHLLHGRVVSFSRYSRNGDLLISADDPDQTEAHRFCQDLADSMPRLIPPAVVVDVGLLESAHWAVVEANPCFGAGIYAGDPAAILPVLLEACRPAAETTFAHFTFPVELE</sequence>
<gene>
    <name evidence="2" type="ORF">J3U88_32195</name>
</gene>